<dbReference type="GO" id="GO:0000012">
    <property type="term" value="P:single strand break repair"/>
    <property type="evidence" value="ECO:0007669"/>
    <property type="project" value="TreeGrafter"/>
</dbReference>
<dbReference type="AlphaFoldDB" id="A0A9Q0MXP7"/>
<keyword evidence="2" id="KW-0479">Metal-binding</keyword>
<comment type="caution">
    <text evidence="9">Lacks conserved residue(s) required for the propagation of feature annotation.</text>
</comment>
<evidence type="ECO:0000313" key="12">
    <source>
        <dbReference type="Proteomes" id="UP001151699"/>
    </source>
</evidence>
<evidence type="ECO:0000256" key="9">
    <source>
        <dbReference type="PROSITE-ProRule" id="PRU00464"/>
    </source>
</evidence>
<evidence type="ECO:0000256" key="1">
    <source>
        <dbReference type="ARBA" id="ARBA00004123"/>
    </source>
</evidence>
<dbReference type="Proteomes" id="UP001151699">
    <property type="component" value="Chromosome X"/>
</dbReference>
<reference evidence="11" key="1">
    <citation type="submission" date="2022-07" db="EMBL/GenBank/DDBJ databases">
        <authorList>
            <person name="Trinca V."/>
            <person name="Uliana J.V.C."/>
            <person name="Torres T.T."/>
            <person name="Ward R.J."/>
            <person name="Monesi N."/>
        </authorList>
    </citation>
    <scope>NUCLEOTIDE SEQUENCE</scope>
    <source>
        <strain evidence="11">HSMRA1968</strain>
        <tissue evidence="11">Whole embryos</tissue>
    </source>
</reference>
<dbReference type="GO" id="GO:0008270">
    <property type="term" value="F:zinc ion binding"/>
    <property type="evidence" value="ECO:0007669"/>
    <property type="project" value="UniProtKB-KW"/>
</dbReference>
<dbReference type="GO" id="GO:0005634">
    <property type="term" value="C:nucleus"/>
    <property type="evidence" value="ECO:0007669"/>
    <property type="project" value="UniProtKB-SubCell"/>
</dbReference>
<keyword evidence="7" id="KW-0234">DNA repair</keyword>
<dbReference type="GO" id="GO:1990165">
    <property type="term" value="F:single-strand break-containing DNA binding"/>
    <property type="evidence" value="ECO:0007669"/>
    <property type="project" value="TreeGrafter"/>
</dbReference>
<evidence type="ECO:0000256" key="5">
    <source>
        <dbReference type="ARBA" id="ARBA00022833"/>
    </source>
</evidence>
<comment type="subcellular location">
    <subcellularLocation>
        <location evidence="1">Nucleus</location>
    </subcellularLocation>
</comment>
<dbReference type="EMBL" id="WJQU01000003">
    <property type="protein sequence ID" value="KAJ6639937.1"/>
    <property type="molecule type" value="Genomic_DNA"/>
</dbReference>
<dbReference type="InterPro" id="IPR011146">
    <property type="entry name" value="HIT-like"/>
</dbReference>
<accession>A0A9Q0MXP7</accession>
<keyword evidence="6" id="KW-0238">DNA-binding</keyword>
<evidence type="ECO:0000256" key="3">
    <source>
        <dbReference type="ARBA" id="ARBA00022763"/>
    </source>
</evidence>
<dbReference type="InterPro" id="IPR032566">
    <property type="entry name" value="Znf-C2HE"/>
</dbReference>
<keyword evidence="5" id="KW-0862">Zinc</keyword>
<keyword evidence="4" id="KW-0863">Zinc-finger</keyword>
<dbReference type="SUPFAM" id="SSF54197">
    <property type="entry name" value="HIT-like"/>
    <property type="match status" value="1"/>
</dbReference>
<evidence type="ECO:0000256" key="2">
    <source>
        <dbReference type="ARBA" id="ARBA00022723"/>
    </source>
</evidence>
<dbReference type="Pfam" id="PF11969">
    <property type="entry name" value="DcpS_C"/>
    <property type="match status" value="1"/>
</dbReference>
<evidence type="ECO:0000313" key="11">
    <source>
        <dbReference type="EMBL" id="KAJ6639937.1"/>
    </source>
</evidence>
<dbReference type="PROSITE" id="PS00892">
    <property type="entry name" value="HIT_1"/>
    <property type="match status" value="1"/>
</dbReference>
<dbReference type="FunFam" id="3.30.428.10:FF:000004">
    <property type="entry name" value="aprataxin isoform X2"/>
    <property type="match status" value="1"/>
</dbReference>
<feature type="domain" description="HIT" evidence="10">
    <location>
        <begin position="9"/>
        <end position="115"/>
    </location>
</feature>
<evidence type="ECO:0000256" key="4">
    <source>
        <dbReference type="ARBA" id="ARBA00022771"/>
    </source>
</evidence>
<dbReference type="PANTHER" id="PTHR12486:SF4">
    <property type="entry name" value="APRATAXIN"/>
    <property type="match status" value="1"/>
</dbReference>
<dbReference type="GO" id="GO:0033699">
    <property type="term" value="F:DNA 5'-adenosine monophosphate hydrolase activity"/>
    <property type="evidence" value="ECO:0007669"/>
    <property type="project" value="TreeGrafter"/>
</dbReference>
<dbReference type="GO" id="GO:0030983">
    <property type="term" value="F:mismatched DNA binding"/>
    <property type="evidence" value="ECO:0007669"/>
    <property type="project" value="TreeGrafter"/>
</dbReference>
<dbReference type="InterPro" id="IPR036265">
    <property type="entry name" value="HIT-like_sf"/>
</dbReference>
<sequence>MTKNKGSWSLALLETMKDPLYRVISSEIAVVIKDKFPKAKYHFLILPYEDIPTVFHLTSSERHLKLMDELELLAKNVVEVTGLNSNIFQVGYHSSPSMQRLHLHVISNDYNSPCLKTKIHWNSFNTKFFWDVKYVHKEIRRNGKVNKPNPDISKQLLATELRCHKCDFRPKNMPELKQHLLSHITC</sequence>
<evidence type="ECO:0000256" key="8">
    <source>
        <dbReference type="ARBA" id="ARBA00023242"/>
    </source>
</evidence>
<gene>
    <name evidence="11" type="ORF">Bhyg_12684</name>
</gene>
<proteinExistence type="predicted"/>
<dbReference type="GO" id="GO:0003725">
    <property type="term" value="F:double-stranded RNA binding"/>
    <property type="evidence" value="ECO:0007669"/>
    <property type="project" value="TreeGrafter"/>
</dbReference>
<name>A0A9Q0MXP7_9DIPT</name>
<evidence type="ECO:0000259" key="10">
    <source>
        <dbReference type="PROSITE" id="PS51084"/>
    </source>
</evidence>
<comment type="caution">
    <text evidence="11">The sequence shown here is derived from an EMBL/GenBank/DDBJ whole genome shotgun (WGS) entry which is preliminary data.</text>
</comment>
<dbReference type="Gene3D" id="3.30.428.10">
    <property type="entry name" value="HIT-like"/>
    <property type="match status" value="1"/>
</dbReference>
<dbReference type="GO" id="GO:0003697">
    <property type="term" value="F:single-stranded DNA binding"/>
    <property type="evidence" value="ECO:0007669"/>
    <property type="project" value="TreeGrafter"/>
</dbReference>
<keyword evidence="8" id="KW-0539">Nucleus</keyword>
<dbReference type="PROSITE" id="PS51084">
    <property type="entry name" value="HIT_2"/>
    <property type="match status" value="1"/>
</dbReference>
<keyword evidence="12" id="KW-1185">Reference proteome</keyword>
<dbReference type="OrthoDB" id="3512845at2759"/>
<evidence type="ECO:0000256" key="7">
    <source>
        <dbReference type="ARBA" id="ARBA00023204"/>
    </source>
</evidence>
<dbReference type="InterPro" id="IPR019808">
    <property type="entry name" value="Histidine_triad_CS"/>
</dbReference>
<keyword evidence="3" id="KW-0227">DNA damage</keyword>
<dbReference type="Pfam" id="PF16278">
    <property type="entry name" value="zf-C2HE"/>
    <property type="match status" value="1"/>
</dbReference>
<organism evidence="11 12">
    <name type="scientific">Pseudolycoriella hygida</name>
    <dbReference type="NCBI Taxonomy" id="35572"/>
    <lineage>
        <taxon>Eukaryota</taxon>
        <taxon>Metazoa</taxon>
        <taxon>Ecdysozoa</taxon>
        <taxon>Arthropoda</taxon>
        <taxon>Hexapoda</taxon>
        <taxon>Insecta</taxon>
        <taxon>Pterygota</taxon>
        <taxon>Neoptera</taxon>
        <taxon>Endopterygota</taxon>
        <taxon>Diptera</taxon>
        <taxon>Nematocera</taxon>
        <taxon>Sciaroidea</taxon>
        <taxon>Sciaridae</taxon>
        <taxon>Pseudolycoriella</taxon>
    </lineage>
</organism>
<protein>
    <submittedName>
        <fullName evidence="11">Aprataxin-like protein</fullName>
    </submittedName>
</protein>
<evidence type="ECO:0000256" key="6">
    <source>
        <dbReference type="ARBA" id="ARBA00023125"/>
    </source>
</evidence>
<dbReference type="PANTHER" id="PTHR12486">
    <property type="entry name" value="APRATAXIN-RELATED"/>
    <property type="match status" value="1"/>
</dbReference>